<evidence type="ECO:0000313" key="2">
    <source>
        <dbReference type="EMBL" id="MBR7618194.1"/>
    </source>
</evidence>
<dbReference type="EMBL" id="CP068570">
    <property type="protein sequence ID" value="QQZ50696.1"/>
    <property type="molecule type" value="Genomic_DNA"/>
</dbReference>
<protein>
    <recommendedName>
        <fullName evidence="5">TonB C-terminal domain-containing protein</fullName>
    </recommendedName>
</protein>
<reference evidence="2" key="2">
    <citation type="submission" date="2021-04" db="EMBL/GenBank/DDBJ databases">
        <title>Draft genome assembly of strain Phenylobacterium sp. 20VBR1 using MiniION and Illumina platforms.</title>
        <authorList>
            <person name="Thomas F.A."/>
            <person name="Krishnan K.P."/>
            <person name="Sinha R.K."/>
        </authorList>
    </citation>
    <scope>NUCLEOTIDE SEQUENCE</scope>
    <source>
        <strain evidence="2">20VBR1</strain>
    </source>
</reference>
<gene>
    <name evidence="2" type="ORF">JKL49_02235</name>
    <name evidence="3" type="ORF">JKL49_04545</name>
</gene>
<accession>A0A941CYH0</accession>
<keyword evidence="1" id="KW-0732">Signal</keyword>
<evidence type="ECO:0000313" key="4">
    <source>
        <dbReference type="Proteomes" id="UP000622580"/>
    </source>
</evidence>
<keyword evidence="4" id="KW-1185">Reference proteome</keyword>
<reference evidence="3" key="1">
    <citation type="submission" date="2021-01" db="EMBL/GenBank/DDBJ databases">
        <title>Genome sequence of Phenylobacterium sp. 20VBR1 isolated from a valley glaceir, Ny-Alesund, Svalbard.</title>
        <authorList>
            <person name="Thomas F.A."/>
            <person name="Krishnan K.P."/>
            <person name="Sinha R.K."/>
        </authorList>
    </citation>
    <scope>NUCLEOTIDE SEQUENCE</scope>
    <source>
        <strain evidence="3">20VBR1</strain>
    </source>
</reference>
<dbReference type="Proteomes" id="UP000622580">
    <property type="component" value="Unassembled WGS sequence"/>
</dbReference>
<evidence type="ECO:0000256" key="1">
    <source>
        <dbReference type="SAM" id="SignalP"/>
    </source>
</evidence>
<dbReference type="AlphaFoldDB" id="A0A941CYH0"/>
<dbReference type="EMBL" id="JAGSGD010000001">
    <property type="protein sequence ID" value="MBR7618194.1"/>
    <property type="molecule type" value="Genomic_DNA"/>
</dbReference>
<dbReference type="RefSeq" id="WP_215338043.1">
    <property type="nucleotide sequence ID" value="NZ_JAGSGD010000001.1"/>
</dbReference>
<feature type="chain" id="PRO_5044462925" description="TonB C-terminal domain-containing protein" evidence="1">
    <location>
        <begin position="21"/>
        <end position="127"/>
    </location>
</feature>
<name>A0A941CYH0_9CAUL</name>
<organism evidence="2 4">
    <name type="scientific">Phenylobacterium glaciei</name>
    <dbReference type="NCBI Taxonomy" id="2803784"/>
    <lineage>
        <taxon>Bacteria</taxon>
        <taxon>Pseudomonadati</taxon>
        <taxon>Pseudomonadota</taxon>
        <taxon>Alphaproteobacteria</taxon>
        <taxon>Caulobacterales</taxon>
        <taxon>Caulobacteraceae</taxon>
        <taxon>Phenylobacterium</taxon>
    </lineage>
</organism>
<evidence type="ECO:0008006" key="5">
    <source>
        <dbReference type="Google" id="ProtNLM"/>
    </source>
</evidence>
<sequence>MIRLVLLASAALAVAAPALAQPYGAARLLPVRTEAAPRHGYELAKPDLLATASGVRAHGTICRQAGHVGAPVRMIQLQHLDPAGRVLGAVQVRVDFDSLRRSASCSAYDLATAWTLDPADTVRATAL</sequence>
<feature type="signal peptide" evidence="1">
    <location>
        <begin position="1"/>
        <end position="20"/>
    </location>
</feature>
<proteinExistence type="predicted"/>
<evidence type="ECO:0000313" key="3">
    <source>
        <dbReference type="EMBL" id="QQZ50696.1"/>
    </source>
</evidence>